<evidence type="ECO:0000313" key="3">
    <source>
        <dbReference type="EMBL" id="CAG8612909.1"/>
    </source>
</evidence>
<organism evidence="3 4">
    <name type="scientific">Acaulospora morrowiae</name>
    <dbReference type="NCBI Taxonomy" id="94023"/>
    <lineage>
        <taxon>Eukaryota</taxon>
        <taxon>Fungi</taxon>
        <taxon>Fungi incertae sedis</taxon>
        <taxon>Mucoromycota</taxon>
        <taxon>Glomeromycotina</taxon>
        <taxon>Glomeromycetes</taxon>
        <taxon>Diversisporales</taxon>
        <taxon>Acaulosporaceae</taxon>
        <taxon>Acaulospora</taxon>
    </lineage>
</organism>
<dbReference type="SUPFAM" id="SSF54695">
    <property type="entry name" value="POZ domain"/>
    <property type="match status" value="1"/>
</dbReference>
<evidence type="ECO:0000256" key="1">
    <source>
        <dbReference type="SAM" id="MobiDB-lite"/>
    </source>
</evidence>
<dbReference type="AlphaFoldDB" id="A0A9N9CVS4"/>
<feature type="compositionally biased region" description="Polar residues" evidence="1">
    <location>
        <begin position="312"/>
        <end position="324"/>
    </location>
</feature>
<gene>
    <name evidence="3" type="ORF">AMORRO_LOCUS8304</name>
</gene>
<feature type="domain" description="BTB" evidence="2">
    <location>
        <begin position="100"/>
        <end position="172"/>
    </location>
</feature>
<dbReference type="OrthoDB" id="2256373at2759"/>
<dbReference type="InterPro" id="IPR011333">
    <property type="entry name" value="SKP1/BTB/POZ_sf"/>
</dbReference>
<feature type="compositionally biased region" description="Low complexity" evidence="1">
    <location>
        <begin position="297"/>
        <end position="310"/>
    </location>
</feature>
<sequence length="432" mass="49278">MSQVALPNSSGGILTYCYRWKITNWCDVKPFTEHTSSPFSADGLQWYFRDNSRMSSWNSFICNDTVSLCVKFEIQESIIDASPKINDNPFNKLVNSPRFSDITFRVFDDVGRDKLFYAHKGILASSSPVFEAMLTNGMKETHQDEIRLHQANHGAFLALLTYIYTFNVNIGSLCEAENLLSLADRFAIVHVREECLRYFRLEVNVNNVWGIWAIAEKYSCAKTSTTCRDFVARYLEALLDKQSTLDADPNILRLALENDEANVKSEEQIYELVVRWVNYFYSSDSSNDNSTHVDALSTSSPTSPSVSMPSELSGNSEDPNVVTQSEKEDATVSIDQSYELLEEETDDPDKFPKPWRGDRFSILPSLLKCVRFPLMQKRFIVDKVEKNSTIMEAEGMKDLVIEAYRHHLMPDVANSHPTSRTKPRKKKAKIID</sequence>
<dbReference type="Pfam" id="PF00651">
    <property type="entry name" value="BTB"/>
    <property type="match status" value="1"/>
</dbReference>
<comment type="caution">
    <text evidence="3">The sequence shown here is derived from an EMBL/GenBank/DDBJ whole genome shotgun (WGS) entry which is preliminary data.</text>
</comment>
<dbReference type="SMART" id="SM00875">
    <property type="entry name" value="BACK"/>
    <property type="match status" value="1"/>
</dbReference>
<evidence type="ECO:0000259" key="2">
    <source>
        <dbReference type="PROSITE" id="PS50097"/>
    </source>
</evidence>
<dbReference type="InterPro" id="IPR011705">
    <property type="entry name" value="BACK"/>
</dbReference>
<feature type="region of interest" description="Disordered" evidence="1">
    <location>
        <begin position="411"/>
        <end position="432"/>
    </location>
</feature>
<dbReference type="InterPro" id="IPR000210">
    <property type="entry name" value="BTB/POZ_dom"/>
</dbReference>
<dbReference type="Gene3D" id="3.30.710.10">
    <property type="entry name" value="Potassium Channel Kv1.1, Chain A"/>
    <property type="match status" value="1"/>
</dbReference>
<dbReference type="EMBL" id="CAJVPV010006960">
    <property type="protein sequence ID" value="CAG8612909.1"/>
    <property type="molecule type" value="Genomic_DNA"/>
</dbReference>
<name>A0A9N9CVS4_9GLOM</name>
<reference evidence="3" key="1">
    <citation type="submission" date="2021-06" db="EMBL/GenBank/DDBJ databases">
        <authorList>
            <person name="Kallberg Y."/>
            <person name="Tangrot J."/>
            <person name="Rosling A."/>
        </authorList>
    </citation>
    <scope>NUCLEOTIDE SEQUENCE</scope>
    <source>
        <strain evidence="3">CL551</strain>
    </source>
</reference>
<feature type="region of interest" description="Disordered" evidence="1">
    <location>
        <begin position="291"/>
        <end position="329"/>
    </location>
</feature>
<accession>A0A9N9CVS4</accession>
<feature type="compositionally biased region" description="Basic residues" evidence="1">
    <location>
        <begin position="419"/>
        <end position="432"/>
    </location>
</feature>
<keyword evidence="4" id="KW-1185">Reference proteome</keyword>
<dbReference type="PROSITE" id="PS50097">
    <property type="entry name" value="BTB"/>
    <property type="match status" value="1"/>
</dbReference>
<dbReference type="PANTHER" id="PTHR45632">
    <property type="entry name" value="LD33804P"/>
    <property type="match status" value="1"/>
</dbReference>
<proteinExistence type="predicted"/>
<dbReference type="Pfam" id="PF07707">
    <property type="entry name" value="BACK"/>
    <property type="match status" value="1"/>
</dbReference>
<dbReference type="Proteomes" id="UP000789342">
    <property type="component" value="Unassembled WGS sequence"/>
</dbReference>
<protein>
    <submittedName>
        <fullName evidence="3">12216_t:CDS:1</fullName>
    </submittedName>
</protein>
<evidence type="ECO:0000313" key="4">
    <source>
        <dbReference type="Proteomes" id="UP000789342"/>
    </source>
</evidence>
<dbReference type="PANTHER" id="PTHR45632:SF30">
    <property type="entry name" value="BTB DOMAIN-CONTAINING PROTEIN"/>
    <property type="match status" value="1"/>
</dbReference>
<dbReference type="SMART" id="SM00225">
    <property type="entry name" value="BTB"/>
    <property type="match status" value="1"/>
</dbReference>
<dbReference type="Gene3D" id="1.25.40.420">
    <property type="match status" value="2"/>
</dbReference>